<protein>
    <submittedName>
        <fullName evidence="1">Uncharacterized protein</fullName>
    </submittedName>
</protein>
<reference evidence="1 2" key="1">
    <citation type="submission" date="2019-02" db="EMBL/GenBank/DDBJ databases">
        <title>Deep-cultivation of Planctomycetes and their phenomic and genomic characterization uncovers novel biology.</title>
        <authorList>
            <person name="Wiegand S."/>
            <person name="Jogler M."/>
            <person name="Boedeker C."/>
            <person name="Pinto D."/>
            <person name="Vollmers J."/>
            <person name="Rivas-Marin E."/>
            <person name="Kohn T."/>
            <person name="Peeters S.H."/>
            <person name="Heuer A."/>
            <person name="Rast P."/>
            <person name="Oberbeckmann S."/>
            <person name="Bunk B."/>
            <person name="Jeske O."/>
            <person name="Meyerdierks A."/>
            <person name="Storesund J.E."/>
            <person name="Kallscheuer N."/>
            <person name="Luecker S."/>
            <person name="Lage O.M."/>
            <person name="Pohl T."/>
            <person name="Merkel B.J."/>
            <person name="Hornburger P."/>
            <person name="Mueller R.-W."/>
            <person name="Bruemmer F."/>
            <person name="Labrenz M."/>
            <person name="Spormann A.M."/>
            <person name="Op Den Camp H."/>
            <person name="Overmann J."/>
            <person name="Amann R."/>
            <person name="Jetten M.S.M."/>
            <person name="Mascher T."/>
            <person name="Medema M.H."/>
            <person name="Devos D.P."/>
            <person name="Kaster A.-K."/>
            <person name="Ovreas L."/>
            <person name="Rohde M."/>
            <person name="Galperin M.Y."/>
            <person name="Jogler C."/>
        </authorList>
    </citation>
    <scope>NUCLEOTIDE SEQUENCE [LARGE SCALE GENOMIC DNA]</scope>
    <source>
        <strain evidence="1 2">Poly41</strain>
    </source>
</reference>
<proteinExistence type="predicted"/>
<organism evidence="1 2">
    <name type="scientific">Novipirellula artificiosorum</name>
    <dbReference type="NCBI Taxonomy" id="2528016"/>
    <lineage>
        <taxon>Bacteria</taxon>
        <taxon>Pseudomonadati</taxon>
        <taxon>Planctomycetota</taxon>
        <taxon>Planctomycetia</taxon>
        <taxon>Pirellulales</taxon>
        <taxon>Pirellulaceae</taxon>
        <taxon>Novipirellula</taxon>
    </lineage>
</organism>
<gene>
    <name evidence="1" type="ORF">Poly41_48500</name>
</gene>
<dbReference type="Proteomes" id="UP000319143">
    <property type="component" value="Unassembled WGS sequence"/>
</dbReference>
<evidence type="ECO:0000313" key="1">
    <source>
        <dbReference type="EMBL" id="TWU33850.1"/>
    </source>
</evidence>
<sequence>MANSLSSVMTQWSRTKAYDSASSICWRRRKARELAHLQM</sequence>
<dbReference type="EMBL" id="SJPV01000009">
    <property type="protein sequence ID" value="TWU33850.1"/>
    <property type="molecule type" value="Genomic_DNA"/>
</dbReference>
<evidence type="ECO:0000313" key="2">
    <source>
        <dbReference type="Proteomes" id="UP000319143"/>
    </source>
</evidence>
<dbReference type="AlphaFoldDB" id="A0A5C6DAC6"/>
<accession>A0A5C6DAC6</accession>
<comment type="caution">
    <text evidence="1">The sequence shown here is derived from an EMBL/GenBank/DDBJ whole genome shotgun (WGS) entry which is preliminary data.</text>
</comment>
<name>A0A5C6DAC6_9BACT</name>
<keyword evidence="2" id="KW-1185">Reference proteome</keyword>